<dbReference type="GO" id="GO:0043171">
    <property type="term" value="P:peptide catabolic process"/>
    <property type="evidence" value="ECO:0007669"/>
    <property type="project" value="TreeGrafter"/>
</dbReference>
<dbReference type="Gene3D" id="2.60.40.1910">
    <property type="match status" value="1"/>
</dbReference>
<dbReference type="PROSITE" id="PS00028">
    <property type="entry name" value="ZINC_FINGER_C2H2_1"/>
    <property type="match status" value="3"/>
</dbReference>
<dbReference type="Gene3D" id="1.25.50.20">
    <property type="match status" value="1"/>
</dbReference>
<dbReference type="PROSITE" id="PS50157">
    <property type="entry name" value="ZINC_FINGER_C2H2_2"/>
    <property type="match status" value="2"/>
</dbReference>
<keyword evidence="6" id="KW-0378">Hydrolase</keyword>
<keyword evidence="5" id="KW-0479">Metal-binding</keyword>
<name>A0A7R8WLW4_9CRUS</name>
<dbReference type="Gene3D" id="1.10.390.10">
    <property type="entry name" value="Neutral Protease Domain 2"/>
    <property type="match status" value="1"/>
</dbReference>
<accession>A0A7R8WLW4</accession>
<dbReference type="SMART" id="SM00355">
    <property type="entry name" value="ZnF_C2H2"/>
    <property type="match status" value="5"/>
</dbReference>
<dbReference type="PANTHER" id="PTHR11533:SF299">
    <property type="entry name" value="AMINOPEPTIDASE"/>
    <property type="match status" value="1"/>
</dbReference>
<gene>
    <name evidence="9" type="ORF">CTOB1V02_LOCUS12031</name>
</gene>
<dbReference type="OrthoDB" id="10260596at2759"/>
<evidence type="ECO:0000256" key="8">
    <source>
        <dbReference type="ARBA" id="ARBA00023049"/>
    </source>
</evidence>
<protein>
    <submittedName>
        <fullName evidence="9">Uncharacterized protein</fullName>
    </submittedName>
</protein>
<dbReference type="InterPro" id="IPR027268">
    <property type="entry name" value="Peptidase_M4/M1_CTD_sf"/>
</dbReference>
<comment type="cofactor">
    <cofactor evidence="1">
        <name>Zn(2+)</name>
        <dbReference type="ChEBI" id="CHEBI:29105"/>
    </cofactor>
</comment>
<dbReference type="PRINTS" id="PR00756">
    <property type="entry name" value="ALADIPTASE"/>
</dbReference>
<evidence type="ECO:0000256" key="5">
    <source>
        <dbReference type="ARBA" id="ARBA00022723"/>
    </source>
</evidence>
<dbReference type="GO" id="GO:0042277">
    <property type="term" value="F:peptide binding"/>
    <property type="evidence" value="ECO:0007669"/>
    <property type="project" value="TreeGrafter"/>
</dbReference>
<dbReference type="PANTHER" id="PTHR11533">
    <property type="entry name" value="PROTEASE M1 ZINC METALLOPROTEASE"/>
    <property type="match status" value="1"/>
</dbReference>
<dbReference type="AlphaFoldDB" id="A0A7R8WLW4"/>
<dbReference type="InterPro" id="IPR014782">
    <property type="entry name" value="Peptidase_M1_dom"/>
</dbReference>
<dbReference type="GO" id="GO:0006508">
    <property type="term" value="P:proteolysis"/>
    <property type="evidence" value="ECO:0007669"/>
    <property type="project" value="UniProtKB-KW"/>
</dbReference>
<dbReference type="GO" id="GO:0008270">
    <property type="term" value="F:zinc ion binding"/>
    <property type="evidence" value="ECO:0007669"/>
    <property type="project" value="InterPro"/>
</dbReference>
<dbReference type="GO" id="GO:0005886">
    <property type="term" value="C:plasma membrane"/>
    <property type="evidence" value="ECO:0007669"/>
    <property type="project" value="UniProtKB-SubCell"/>
</dbReference>
<feature type="non-terminal residue" evidence="9">
    <location>
        <position position="685"/>
    </location>
</feature>
<evidence type="ECO:0000313" key="9">
    <source>
        <dbReference type="EMBL" id="CAD7234214.1"/>
    </source>
</evidence>
<dbReference type="GO" id="GO:0005615">
    <property type="term" value="C:extracellular space"/>
    <property type="evidence" value="ECO:0007669"/>
    <property type="project" value="TreeGrafter"/>
</dbReference>
<dbReference type="InterPro" id="IPR050344">
    <property type="entry name" value="Peptidase_M1_aminopeptidases"/>
</dbReference>
<dbReference type="SUPFAM" id="SSF57667">
    <property type="entry name" value="beta-beta-alpha zinc fingers"/>
    <property type="match status" value="1"/>
</dbReference>
<dbReference type="GO" id="GO:0070006">
    <property type="term" value="F:metalloaminopeptidase activity"/>
    <property type="evidence" value="ECO:0007669"/>
    <property type="project" value="TreeGrafter"/>
</dbReference>
<organism evidence="9">
    <name type="scientific">Cyprideis torosa</name>
    <dbReference type="NCBI Taxonomy" id="163714"/>
    <lineage>
        <taxon>Eukaryota</taxon>
        <taxon>Metazoa</taxon>
        <taxon>Ecdysozoa</taxon>
        <taxon>Arthropoda</taxon>
        <taxon>Crustacea</taxon>
        <taxon>Oligostraca</taxon>
        <taxon>Ostracoda</taxon>
        <taxon>Podocopa</taxon>
        <taxon>Podocopida</taxon>
        <taxon>Cytherocopina</taxon>
        <taxon>Cytheroidea</taxon>
        <taxon>Cytherideidae</taxon>
        <taxon>Cyprideis</taxon>
    </lineage>
</organism>
<evidence type="ECO:0000256" key="6">
    <source>
        <dbReference type="ARBA" id="ARBA00022801"/>
    </source>
</evidence>
<sequence length="685" mass="79350">RIGEALVAVKSSAFILEYFGNTWLNFSYSFPEMSVIPIENHPAGAMENWGLVQFNPSLFYYLEGRDLIAQKKSVIEVVSHELAHQWFGNLITMDWWSQLWLNEGAASFYQFFGADAYDPEGKWMDRRAVLGVQPGYYTDAFTTALPISQEVYDGSFEFAQGSIIYRKGCAIHTLLWNILGNAYFKGTTQYFKDYAYENTRNAEFLNALQQAADEQNLNLPTELTYIMEGYLYRSGVPLVRVTRTYENLQESVYFRQERFLLDGDGDGSLYFVPFRYITSGRSEESDISWMQLEDEIVLNIQFDTDSDWLLVNPERKSYLITLYDEENYFRLIRELNQENCSLTPAMKGSLFHDVAFVIEKGVLSPDVGLAMMEYLGRETSEIVWFGVLRLHEVFLTNPPSELYEQNFLANVQEALNYAVQLNEDPNNTTSYDVVIEALNMEDPVASSYICVWQNCNREFGPDVGDLDAHVLHHLSRLEGVEEYHCCWGESCKFTAEDWTDFRKHVTFHVYHAYLKRISFPVLDEIGKRCKNEEGDLEMPGDFICQVNNCGKQWISALKYYRHVKWHVSRACKIDPSKKVVDLSHYISCPWRNCNKKLYYVSRVLTHVVQSRAQEKAFACPDCGQCFESKKGFLNHLHRHGTPTHFECDSCHKRFPTKRLLRDHQRNHVNRSQCPLCSVTTSSISN</sequence>
<evidence type="ECO:0000256" key="4">
    <source>
        <dbReference type="ARBA" id="ARBA00022670"/>
    </source>
</evidence>
<proteinExistence type="inferred from homology"/>
<dbReference type="EMBL" id="OB668063">
    <property type="protein sequence ID" value="CAD7234214.1"/>
    <property type="molecule type" value="Genomic_DNA"/>
</dbReference>
<evidence type="ECO:0000256" key="1">
    <source>
        <dbReference type="ARBA" id="ARBA00001947"/>
    </source>
</evidence>
<feature type="non-terminal residue" evidence="9">
    <location>
        <position position="1"/>
    </location>
</feature>
<dbReference type="GO" id="GO:0005737">
    <property type="term" value="C:cytoplasm"/>
    <property type="evidence" value="ECO:0007669"/>
    <property type="project" value="TreeGrafter"/>
</dbReference>
<dbReference type="InterPro" id="IPR036236">
    <property type="entry name" value="Znf_C2H2_sf"/>
</dbReference>
<comment type="similarity">
    <text evidence="3">Belongs to the peptidase M1 family.</text>
</comment>
<dbReference type="Gene3D" id="3.30.160.60">
    <property type="entry name" value="Classic Zinc Finger"/>
    <property type="match status" value="1"/>
</dbReference>
<dbReference type="SUPFAM" id="SSF55486">
    <property type="entry name" value="Metalloproteases ('zincins'), catalytic domain"/>
    <property type="match status" value="1"/>
</dbReference>
<dbReference type="InterPro" id="IPR001930">
    <property type="entry name" value="Peptidase_M1"/>
</dbReference>
<comment type="subcellular location">
    <subcellularLocation>
        <location evidence="2">Cell membrane</location>
        <topology evidence="2">Lipid-anchor</topology>
        <topology evidence="2">GPI-anchor</topology>
    </subcellularLocation>
</comment>
<reference evidence="9" key="1">
    <citation type="submission" date="2020-11" db="EMBL/GenBank/DDBJ databases">
        <authorList>
            <person name="Tran Van P."/>
        </authorList>
    </citation>
    <scope>NUCLEOTIDE SEQUENCE</scope>
</reference>
<keyword evidence="7" id="KW-0862">Zinc</keyword>
<evidence type="ECO:0000256" key="2">
    <source>
        <dbReference type="ARBA" id="ARBA00004609"/>
    </source>
</evidence>
<evidence type="ECO:0000256" key="7">
    <source>
        <dbReference type="ARBA" id="ARBA00022833"/>
    </source>
</evidence>
<keyword evidence="8" id="KW-0482">Metalloprotease</keyword>
<dbReference type="Pfam" id="PF01433">
    <property type="entry name" value="Peptidase_M1"/>
    <property type="match status" value="1"/>
</dbReference>
<evidence type="ECO:0000256" key="3">
    <source>
        <dbReference type="ARBA" id="ARBA00010136"/>
    </source>
</evidence>
<keyword evidence="4" id="KW-0645">Protease</keyword>
<dbReference type="InterPro" id="IPR013087">
    <property type="entry name" value="Znf_C2H2_type"/>
</dbReference>